<feature type="domain" description="LD-carboxypeptidase N-terminal" evidence="3">
    <location>
        <begin position="12"/>
        <end position="137"/>
    </location>
</feature>
<dbReference type="GO" id="GO:0016787">
    <property type="term" value="F:hydrolase activity"/>
    <property type="evidence" value="ECO:0007669"/>
    <property type="project" value="UniProtKB-KW"/>
</dbReference>
<gene>
    <name evidence="5" type="ORF">M406DRAFT_231466</name>
</gene>
<dbReference type="RefSeq" id="XP_040780253.1">
    <property type="nucleotide sequence ID" value="XM_040915874.1"/>
</dbReference>
<dbReference type="GeneID" id="63833003"/>
<dbReference type="SUPFAM" id="SSF52317">
    <property type="entry name" value="Class I glutamine amidotransferase-like"/>
    <property type="match status" value="1"/>
</dbReference>
<dbReference type="InterPro" id="IPR040921">
    <property type="entry name" value="Peptidase_S66C"/>
</dbReference>
<dbReference type="InterPro" id="IPR003507">
    <property type="entry name" value="S66_fam"/>
</dbReference>
<feature type="domain" description="LD-carboxypeptidase C-terminal" evidence="4">
    <location>
        <begin position="212"/>
        <end position="344"/>
    </location>
</feature>
<name>A0A9P5CT46_CRYP1</name>
<evidence type="ECO:0000259" key="4">
    <source>
        <dbReference type="Pfam" id="PF17676"/>
    </source>
</evidence>
<dbReference type="InterPro" id="IPR040449">
    <property type="entry name" value="Peptidase_S66_N"/>
</dbReference>
<dbReference type="InterPro" id="IPR027478">
    <property type="entry name" value="LdcA_N"/>
</dbReference>
<dbReference type="SUPFAM" id="SSF141986">
    <property type="entry name" value="LD-carboxypeptidase A C-terminal domain-like"/>
    <property type="match status" value="1"/>
</dbReference>
<keyword evidence="6" id="KW-1185">Reference proteome</keyword>
<evidence type="ECO:0000256" key="1">
    <source>
        <dbReference type="ARBA" id="ARBA00010233"/>
    </source>
</evidence>
<dbReference type="Proteomes" id="UP000803844">
    <property type="component" value="Unassembled WGS sequence"/>
</dbReference>
<organism evidence="5 6">
    <name type="scientific">Cryphonectria parasitica (strain ATCC 38755 / EP155)</name>
    <dbReference type="NCBI Taxonomy" id="660469"/>
    <lineage>
        <taxon>Eukaryota</taxon>
        <taxon>Fungi</taxon>
        <taxon>Dikarya</taxon>
        <taxon>Ascomycota</taxon>
        <taxon>Pezizomycotina</taxon>
        <taxon>Sordariomycetes</taxon>
        <taxon>Sordariomycetidae</taxon>
        <taxon>Diaporthales</taxon>
        <taxon>Cryphonectriaceae</taxon>
        <taxon>Cryphonectria-Endothia species complex</taxon>
        <taxon>Cryphonectria</taxon>
    </lineage>
</organism>
<dbReference type="PANTHER" id="PTHR30237">
    <property type="entry name" value="MURAMOYLTETRAPEPTIDE CARBOXYPEPTIDASE"/>
    <property type="match status" value="1"/>
</dbReference>
<dbReference type="PIRSF" id="PIRSF028757">
    <property type="entry name" value="LD-carboxypeptidase"/>
    <property type="match status" value="1"/>
</dbReference>
<proteinExistence type="inferred from homology"/>
<evidence type="ECO:0000313" key="6">
    <source>
        <dbReference type="Proteomes" id="UP000803844"/>
    </source>
</evidence>
<dbReference type="InterPro" id="IPR027461">
    <property type="entry name" value="Carboxypeptidase_A_C_sf"/>
</dbReference>
<protein>
    <submittedName>
        <fullName evidence="5">Peptidase S66, LD-carboxypeptidase A</fullName>
    </submittedName>
</protein>
<dbReference type="PANTHER" id="PTHR30237:SF4">
    <property type="entry name" value="LD-CARBOXYPEPTIDASE C-TERMINAL DOMAIN-CONTAINING PROTEIN"/>
    <property type="match status" value="1"/>
</dbReference>
<dbReference type="OrthoDB" id="5186469at2759"/>
<dbReference type="EMBL" id="MU032345">
    <property type="protein sequence ID" value="KAF3769292.1"/>
    <property type="molecule type" value="Genomic_DNA"/>
</dbReference>
<dbReference type="Pfam" id="PF02016">
    <property type="entry name" value="Peptidase_S66"/>
    <property type="match status" value="1"/>
</dbReference>
<feature type="non-terminal residue" evidence="5">
    <location>
        <position position="359"/>
    </location>
</feature>
<comment type="caution">
    <text evidence="5">The sequence shown here is derived from an EMBL/GenBank/DDBJ whole genome shotgun (WGS) entry which is preliminary data.</text>
</comment>
<accession>A0A9P5CT46</accession>
<evidence type="ECO:0000256" key="2">
    <source>
        <dbReference type="ARBA" id="ARBA00022801"/>
    </source>
</evidence>
<keyword evidence="2" id="KW-0378">Hydrolase</keyword>
<dbReference type="AlphaFoldDB" id="A0A9P5CT46"/>
<dbReference type="Gene3D" id="3.50.30.60">
    <property type="entry name" value="LD-carboxypeptidase A C-terminal domain-like"/>
    <property type="match status" value="1"/>
</dbReference>
<evidence type="ECO:0000259" key="3">
    <source>
        <dbReference type="Pfam" id="PF02016"/>
    </source>
</evidence>
<dbReference type="CDD" id="cd07062">
    <property type="entry name" value="Peptidase_S66_mccF_like"/>
    <property type="match status" value="1"/>
</dbReference>
<dbReference type="Pfam" id="PF17676">
    <property type="entry name" value="Peptidase_S66C"/>
    <property type="match status" value="1"/>
</dbReference>
<reference evidence="5" key="1">
    <citation type="journal article" date="2020" name="Phytopathology">
        <title>Genome sequence of the chestnut blight fungus Cryphonectria parasitica EP155: A fundamental resource for an archetypical invasive plant pathogen.</title>
        <authorList>
            <person name="Crouch J.A."/>
            <person name="Dawe A."/>
            <person name="Aerts A."/>
            <person name="Barry K."/>
            <person name="Churchill A.C.L."/>
            <person name="Grimwood J."/>
            <person name="Hillman B."/>
            <person name="Milgroom M.G."/>
            <person name="Pangilinan J."/>
            <person name="Smith M."/>
            <person name="Salamov A."/>
            <person name="Schmutz J."/>
            <person name="Yadav J."/>
            <person name="Grigoriev I.V."/>
            <person name="Nuss D."/>
        </authorList>
    </citation>
    <scope>NUCLEOTIDE SEQUENCE</scope>
    <source>
        <strain evidence="5">EP155</strain>
    </source>
</reference>
<sequence length="359" mass="39355">ITPKALPPGGTIAFLSPSARMHESHPLPTQRATQALEAQGYKVKTIHHPEDPATTTIASHIETRKQELLAAFADDSVHALVCMVGGTTLTELVPALLHDQAALRLIRAHPKILVGYSDITILHWLLYTQCGLRTFYGPTVVPELGEAPRPDPYSLRHLLDAIARPHQPVGTIRPAASWRTANPAYFADPASLAPAPYAPNPGWTWLRPGRAEGRIFGGCLSLVVRLGGVRQLNPDWHGRVVFLETAMAESDEDKGVPVERIRSQLADLVAQGIFDRVAGVVFGRFFGYGDEQGRKVVEKLVREVLVENEWVRNEKFGAFPVLMGVDFGHTSPMITIPMDATVKLDSEQDAFEILEPGVL</sequence>
<dbReference type="InterPro" id="IPR029062">
    <property type="entry name" value="Class_I_gatase-like"/>
</dbReference>
<comment type="similarity">
    <text evidence="1">Belongs to the peptidase S66 family.</text>
</comment>
<feature type="non-terminal residue" evidence="5">
    <location>
        <position position="1"/>
    </location>
</feature>
<dbReference type="Gene3D" id="3.40.50.10740">
    <property type="entry name" value="Class I glutamine amidotransferase-like"/>
    <property type="match status" value="1"/>
</dbReference>
<evidence type="ECO:0000313" key="5">
    <source>
        <dbReference type="EMBL" id="KAF3769292.1"/>
    </source>
</evidence>